<protein>
    <submittedName>
        <fullName evidence="1">Uncharacterized protein</fullName>
    </submittedName>
</protein>
<dbReference type="Proteomes" id="UP000448867">
    <property type="component" value="Unassembled WGS sequence"/>
</dbReference>
<organism evidence="1 2">
    <name type="scientific">Metabacillus lacus</name>
    <dbReference type="NCBI Taxonomy" id="1983721"/>
    <lineage>
        <taxon>Bacteria</taxon>
        <taxon>Bacillati</taxon>
        <taxon>Bacillota</taxon>
        <taxon>Bacilli</taxon>
        <taxon>Bacillales</taxon>
        <taxon>Bacillaceae</taxon>
        <taxon>Metabacillus</taxon>
    </lineage>
</organism>
<comment type="caution">
    <text evidence="1">The sequence shown here is derived from an EMBL/GenBank/DDBJ whole genome shotgun (WGS) entry which is preliminary data.</text>
</comment>
<proteinExistence type="predicted"/>
<dbReference type="EMBL" id="WKKI01000030">
    <property type="protein sequence ID" value="MRX73261.1"/>
    <property type="molecule type" value="Genomic_DNA"/>
</dbReference>
<accession>A0A7X2J0N0</accession>
<evidence type="ECO:0000313" key="2">
    <source>
        <dbReference type="Proteomes" id="UP000448867"/>
    </source>
</evidence>
<reference evidence="1 2" key="1">
    <citation type="submission" date="2019-11" db="EMBL/GenBank/DDBJ databases">
        <title>Bacillus lacus genome.</title>
        <authorList>
            <person name="Allen C.J."/>
            <person name="Newman J.D."/>
        </authorList>
    </citation>
    <scope>NUCLEOTIDE SEQUENCE [LARGE SCALE GENOMIC DNA]</scope>
    <source>
        <strain evidence="1 2">KCTC 33946</strain>
    </source>
</reference>
<dbReference type="AlphaFoldDB" id="A0A7X2J0N0"/>
<dbReference type="RefSeq" id="WP_154308727.1">
    <property type="nucleotide sequence ID" value="NZ_WKKI01000030.1"/>
</dbReference>
<evidence type="ECO:0000313" key="1">
    <source>
        <dbReference type="EMBL" id="MRX73261.1"/>
    </source>
</evidence>
<dbReference type="OrthoDB" id="2923389at2"/>
<keyword evidence="2" id="KW-1185">Reference proteome</keyword>
<name>A0A7X2J0N0_9BACI</name>
<gene>
    <name evidence="1" type="ORF">GJU40_14025</name>
</gene>
<sequence length="53" mass="6214">MEKDKQDAYEEGIKEIQNHGFEMINDVVSLSSANFATTENEYLDERTKDDEER</sequence>